<proteinExistence type="predicted"/>
<organism evidence="1 2">
    <name type="scientific">Discina gigas</name>
    <dbReference type="NCBI Taxonomy" id="1032678"/>
    <lineage>
        <taxon>Eukaryota</taxon>
        <taxon>Fungi</taxon>
        <taxon>Dikarya</taxon>
        <taxon>Ascomycota</taxon>
        <taxon>Pezizomycotina</taxon>
        <taxon>Pezizomycetes</taxon>
        <taxon>Pezizales</taxon>
        <taxon>Discinaceae</taxon>
        <taxon>Discina</taxon>
    </lineage>
</organism>
<name>A0ABR3G3L3_9PEZI</name>
<evidence type="ECO:0000313" key="1">
    <source>
        <dbReference type="EMBL" id="KAL0630413.1"/>
    </source>
</evidence>
<accession>A0ABR3G3L3</accession>
<reference evidence="1 2" key="1">
    <citation type="submission" date="2024-02" db="EMBL/GenBank/DDBJ databases">
        <title>Discinaceae phylogenomics.</title>
        <authorList>
            <person name="Dirks A.C."/>
            <person name="James T.Y."/>
        </authorList>
    </citation>
    <scope>NUCLEOTIDE SEQUENCE [LARGE SCALE GENOMIC DNA]</scope>
    <source>
        <strain evidence="1 2">ACD0624</strain>
    </source>
</reference>
<sequence>MAWQYFYPNRVAKHLPSGVTYSVDVTGSPNQPPFSPSEAGAEVDATELDALRKLYEQEKNRWELQGLIQQLFLNDYAKAVVVLNETPGRKVSVRTLQAWQMAPGHKSSRTCPAWAIAALRNYQENNSGEIQAFREMIKHRKEKGGPRTRVDTLYNGGAVEAAERRLVRDEAHLALIGALRTSSSFEELKEKFSAEEDDLNRADNLIRTTYDALRNGEAEFSADDEDCRLVWDTALFCVLFASEEC</sequence>
<dbReference type="Proteomes" id="UP001447188">
    <property type="component" value="Unassembled WGS sequence"/>
</dbReference>
<comment type="caution">
    <text evidence="1">The sequence shown here is derived from an EMBL/GenBank/DDBJ whole genome shotgun (WGS) entry which is preliminary data.</text>
</comment>
<dbReference type="EMBL" id="JBBBZM010000690">
    <property type="protein sequence ID" value="KAL0630413.1"/>
    <property type="molecule type" value="Genomic_DNA"/>
</dbReference>
<gene>
    <name evidence="1" type="ORF">Q9L58_010740</name>
</gene>
<protein>
    <submittedName>
        <fullName evidence="1">Uncharacterized protein</fullName>
    </submittedName>
</protein>
<evidence type="ECO:0000313" key="2">
    <source>
        <dbReference type="Proteomes" id="UP001447188"/>
    </source>
</evidence>
<keyword evidence="2" id="KW-1185">Reference proteome</keyword>